<keyword evidence="2 5" id="KW-0812">Transmembrane</keyword>
<feature type="transmembrane region" description="Helical" evidence="5">
    <location>
        <begin position="175"/>
        <end position="194"/>
    </location>
</feature>
<dbReference type="GO" id="GO:0005524">
    <property type="term" value="F:ATP binding"/>
    <property type="evidence" value="ECO:0007669"/>
    <property type="project" value="InterPro"/>
</dbReference>
<dbReference type="SUPFAM" id="SSF52540">
    <property type="entry name" value="P-loop containing nucleoside triphosphate hydrolases"/>
    <property type="match status" value="1"/>
</dbReference>
<comment type="caution">
    <text evidence="8">The sequence shown here is derived from an EMBL/GenBank/DDBJ whole genome shotgun (WGS) entry which is preliminary data.</text>
</comment>
<dbReference type="Gene3D" id="3.40.50.300">
    <property type="entry name" value="P-loop containing nucleotide triphosphate hydrolases"/>
    <property type="match status" value="1"/>
</dbReference>
<evidence type="ECO:0000313" key="8">
    <source>
        <dbReference type="EMBL" id="TGO91109.1"/>
    </source>
</evidence>
<organism evidence="8 9">
    <name type="scientific">Botrytis porri</name>
    <dbReference type="NCBI Taxonomy" id="87229"/>
    <lineage>
        <taxon>Eukaryota</taxon>
        <taxon>Fungi</taxon>
        <taxon>Dikarya</taxon>
        <taxon>Ascomycota</taxon>
        <taxon>Pezizomycotina</taxon>
        <taxon>Leotiomycetes</taxon>
        <taxon>Helotiales</taxon>
        <taxon>Sclerotiniaceae</taxon>
        <taxon>Botrytis</taxon>
    </lineage>
</organism>
<evidence type="ECO:0000256" key="3">
    <source>
        <dbReference type="ARBA" id="ARBA00022989"/>
    </source>
</evidence>
<dbReference type="GO" id="GO:0015421">
    <property type="term" value="F:ABC-type oligopeptide transporter activity"/>
    <property type="evidence" value="ECO:0007669"/>
    <property type="project" value="TreeGrafter"/>
</dbReference>
<dbReference type="InterPro" id="IPR036640">
    <property type="entry name" value="ABC1_TM_sf"/>
</dbReference>
<evidence type="ECO:0000256" key="2">
    <source>
        <dbReference type="ARBA" id="ARBA00022692"/>
    </source>
</evidence>
<sequence>MQVAFVIGLFATAPTVLGAPILTKDEAAPAQLKSRIPVPSEQVSSMILAYNDDLSVPESADVNLRAAVASDTVLSSMATISHGTALPRAQVIGRSWPAFLDASRWPVDILQLVGIAAAIGVGTARPLMPLIFSFAMSINSMEDTLAEKLGFVMQVGSTVIVSLTIAFVHSWQLTLVLFSTIVFLFISNSGTAALDIRFEQKIQQVEESAADLAEETGGRFQAARVASINLNKVFNSTPTINSLSSGDVKLESIESEIRLHDISYFGLSRSSVNVQVDRLNISFEAGKMTALFGTSGFGESTIVGLIEKWYELAQGTVSIDGFAINELNAKSL</sequence>
<dbReference type="InterPro" id="IPR011527">
    <property type="entry name" value="ABC1_TM_dom"/>
</dbReference>
<dbReference type="InterPro" id="IPR027417">
    <property type="entry name" value="P-loop_NTPase"/>
</dbReference>
<keyword evidence="6" id="KW-0732">Signal</keyword>
<keyword evidence="9" id="KW-1185">Reference proteome</keyword>
<proteinExistence type="predicted"/>
<dbReference type="GO" id="GO:0005743">
    <property type="term" value="C:mitochondrial inner membrane"/>
    <property type="evidence" value="ECO:0007669"/>
    <property type="project" value="TreeGrafter"/>
</dbReference>
<dbReference type="PANTHER" id="PTHR43394:SF1">
    <property type="entry name" value="ATP-BINDING CASSETTE SUB-FAMILY B MEMBER 10, MITOCHONDRIAL"/>
    <property type="match status" value="1"/>
</dbReference>
<protein>
    <recommendedName>
        <fullName evidence="7">ABC transmembrane type-1 domain-containing protein</fullName>
    </recommendedName>
</protein>
<feature type="signal peptide" evidence="6">
    <location>
        <begin position="1"/>
        <end position="18"/>
    </location>
</feature>
<name>A0A4Z1L2W3_9HELO</name>
<reference evidence="8 9" key="1">
    <citation type="submission" date="2017-12" db="EMBL/GenBank/DDBJ databases">
        <title>Comparative genomics of Botrytis spp.</title>
        <authorList>
            <person name="Valero-Jimenez C.A."/>
            <person name="Tapia P."/>
            <person name="Veloso J."/>
            <person name="Silva-Moreno E."/>
            <person name="Staats M."/>
            <person name="Valdes J.H."/>
            <person name="Van Kan J.A.L."/>
        </authorList>
    </citation>
    <scope>NUCLEOTIDE SEQUENCE [LARGE SCALE GENOMIC DNA]</scope>
    <source>
        <strain evidence="8 9">MUCL3349</strain>
    </source>
</reference>
<dbReference type="PROSITE" id="PS50929">
    <property type="entry name" value="ABC_TM1F"/>
    <property type="match status" value="1"/>
</dbReference>
<dbReference type="STRING" id="87229.A0A4Z1L2W3"/>
<keyword evidence="4 5" id="KW-0472">Membrane</keyword>
<dbReference type="InterPro" id="IPR039421">
    <property type="entry name" value="Type_1_exporter"/>
</dbReference>
<dbReference type="Proteomes" id="UP000297280">
    <property type="component" value="Unassembled WGS sequence"/>
</dbReference>
<evidence type="ECO:0000313" key="9">
    <source>
        <dbReference type="Proteomes" id="UP000297280"/>
    </source>
</evidence>
<dbReference type="GO" id="GO:0090374">
    <property type="term" value="P:oligopeptide export from mitochondrion"/>
    <property type="evidence" value="ECO:0007669"/>
    <property type="project" value="TreeGrafter"/>
</dbReference>
<evidence type="ECO:0000259" key="7">
    <source>
        <dbReference type="PROSITE" id="PS50929"/>
    </source>
</evidence>
<dbReference type="Gene3D" id="1.20.1560.10">
    <property type="entry name" value="ABC transporter type 1, transmembrane domain"/>
    <property type="match status" value="2"/>
</dbReference>
<gene>
    <name evidence="8" type="ORF">BPOR_0039g00230</name>
</gene>
<dbReference type="EMBL" id="PQXO01000039">
    <property type="protein sequence ID" value="TGO91109.1"/>
    <property type="molecule type" value="Genomic_DNA"/>
</dbReference>
<accession>A0A4Z1L2W3</accession>
<dbReference type="GO" id="GO:0016887">
    <property type="term" value="F:ATP hydrolysis activity"/>
    <property type="evidence" value="ECO:0007669"/>
    <property type="project" value="InterPro"/>
</dbReference>
<evidence type="ECO:0000256" key="1">
    <source>
        <dbReference type="ARBA" id="ARBA00004141"/>
    </source>
</evidence>
<dbReference type="Pfam" id="PF00005">
    <property type="entry name" value="ABC_tran"/>
    <property type="match status" value="1"/>
</dbReference>
<feature type="transmembrane region" description="Helical" evidence="5">
    <location>
        <begin position="109"/>
        <end position="128"/>
    </location>
</feature>
<dbReference type="PANTHER" id="PTHR43394">
    <property type="entry name" value="ATP-DEPENDENT PERMEASE MDL1, MITOCHONDRIAL"/>
    <property type="match status" value="1"/>
</dbReference>
<feature type="domain" description="ABC transmembrane type-1" evidence="7">
    <location>
        <begin position="138"/>
        <end position="216"/>
    </location>
</feature>
<feature type="transmembrane region" description="Helical" evidence="5">
    <location>
        <begin position="149"/>
        <end position="169"/>
    </location>
</feature>
<feature type="chain" id="PRO_5021332184" description="ABC transmembrane type-1 domain-containing protein" evidence="6">
    <location>
        <begin position="19"/>
        <end position="332"/>
    </location>
</feature>
<evidence type="ECO:0000256" key="5">
    <source>
        <dbReference type="SAM" id="Phobius"/>
    </source>
</evidence>
<dbReference type="Pfam" id="PF00664">
    <property type="entry name" value="ABC_membrane"/>
    <property type="match status" value="1"/>
</dbReference>
<evidence type="ECO:0000256" key="6">
    <source>
        <dbReference type="SAM" id="SignalP"/>
    </source>
</evidence>
<dbReference type="AlphaFoldDB" id="A0A4Z1L2W3"/>
<comment type="subcellular location">
    <subcellularLocation>
        <location evidence="1">Membrane</location>
        <topology evidence="1">Multi-pass membrane protein</topology>
    </subcellularLocation>
</comment>
<dbReference type="InterPro" id="IPR003439">
    <property type="entry name" value="ABC_transporter-like_ATP-bd"/>
</dbReference>
<keyword evidence="3 5" id="KW-1133">Transmembrane helix</keyword>
<dbReference type="SUPFAM" id="SSF90123">
    <property type="entry name" value="ABC transporter transmembrane region"/>
    <property type="match status" value="1"/>
</dbReference>
<evidence type="ECO:0000256" key="4">
    <source>
        <dbReference type="ARBA" id="ARBA00023136"/>
    </source>
</evidence>